<sequence>MAPRIVERFRLRTEPGSFASVSGGLSSNKDLDPVPFESNERTWTWPSLLGFWVAEAFSISMYQVASSSITKGLSPGLAITAVLVGHLLVCIPAMLNGYIGCIYGINFPVLMRSTFGVYGAYFEVFVRGVVACIWFGTQSFQGGQCIQTMLQAIWPSFKRFPNHTPVSAHVTSAQMLCFFLFIIVQLPLLWLHVSKLRYLFMAKTIIMPVFGTTLFIWALVAAKGFGPTFSKGTDIVDVIGTNISANSVSFFNDLALWFPKWINTRRGAYVCCILSIAATPWNIQHSAASFSAFLGGYGMFVGPIAGIMMADFRVLRNRHLNLASLYLHPDIYSFFHGFNLRAFLAFACGIAPNLAGLARATGNLSVPKTATYVYSLSWVVGTFVSFVIYIAAGKIWPIEGKHEEVEVMEGVDGSSMAVSDEEGRATGDSKVKACQGSKPTI</sequence>
<evidence type="ECO:0000256" key="5">
    <source>
        <dbReference type="ARBA" id="ARBA00023136"/>
    </source>
</evidence>
<evidence type="ECO:0000313" key="8">
    <source>
        <dbReference type="EMBL" id="CZS99987.1"/>
    </source>
</evidence>
<evidence type="ECO:0000256" key="3">
    <source>
        <dbReference type="ARBA" id="ARBA00022692"/>
    </source>
</evidence>
<dbReference type="GO" id="GO:0015205">
    <property type="term" value="F:nucleobase transmembrane transporter activity"/>
    <property type="evidence" value="ECO:0007669"/>
    <property type="project" value="TreeGrafter"/>
</dbReference>
<feature type="transmembrane region" description="Helical" evidence="7">
    <location>
        <begin position="173"/>
        <end position="193"/>
    </location>
</feature>
<gene>
    <name evidence="8" type="ORF">RCO7_01722</name>
</gene>
<dbReference type="EMBL" id="FJUW01000018">
    <property type="protein sequence ID" value="CZS99987.1"/>
    <property type="molecule type" value="Genomic_DNA"/>
</dbReference>
<name>A0A1E1KPQ8_9HELO</name>
<keyword evidence="4 7" id="KW-1133">Transmembrane helix</keyword>
<feature type="transmembrane region" description="Helical" evidence="7">
    <location>
        <begin position="290"/>
        <end position="310"/>
    </location>
</feature>
<dbReference type="Proteomes" id="UP000178129">
    <property type="component" value="Unassembled WGS sequence"/>
</dbReference>
<dbReference type="PANTHER" id="PTHR30618:SF0">
    <property type="entry name" value="PURINE-URACIL PERMEASE NCS1"/>
    <property type="match status" value="1"/>
</dbReference>
<evidence type="ECO:0000256" key="6">
    <source>
        <dbReference type="SAM" id="MobiDB-lite"/>
    </source>
</evidence>
<evidence type="ECO:0000256" key="7">
    <source>
        <dbReference type="SAM" id="Phobius"/>
    </source>
</evidence>
<proteinExistence type="inferred from homology"/>
<feature type="compositionally biased region" description="Basic and acidic residues" evidence="6">
    <location>
        <begin position="421"/>
        <end position="431"/>
    </location>
</feature>
<dbReference type="Pfam" id="PF02133">
    <property type="entry name" value="Transp_cyt_pur"/>
    <property type="match status" value="2"/>
</dbReference>
<dbReference type="InParanoid" id="A0A1E1KPQ8"/>
<keyword evidence="5 7" id="KW-0472">Membrane</keyword>
<dbReference type="Gene3D" id="1.10.4160.10">
    <property type="entry name" value="Hydantoin permease"/>
    <property type="match status" value="2"/>
</dbReference>
<feature type="transmembrane region" description="Helical" evidence="7">
    <location>
        <begin position="372"/>
        <end position="392"/>
    </location>
</feature>
<dbReference type="PANTHER" id="PTHR30618">
    <property type="entry name" value="NCS1 FAMILY PURINE/PYRIMIDINE TRANSPORTER"/>
    <property type="match status" value="1"/>
</dbReference>
<feature type="transmembrane region" description="Helical" evidence="7">
    <location>
        <begin position="43"/>
        <end position="65"/>
    </location>
</feature>
<feature type="transmembrane region" description="Helical" evidence="7">
    <location>
        <begin position="331"/>
        <end position="352"/>
    </location>
</feature>
<reference evidence="9" key="1">
    <citation type="submission" date="2016-03" db="EMBL/GenBank/DDBJ databases">
        <authorList>
            <person name="Ploux O."/>
        </authorList>
    </citation>
    <scope>NUCLEOTIDE SEQUENCE [LARGE SCALE GENOMIC DNA]</scope>
    <source>
        <strain evidence="9">UK7</strain>
    </source>
</reference>
<dbReference type="GO" id="GO:0005886">
    <property type="term" value="C:plasma membrane"/>
    <property type="evidence" value="ECO:0007669"/>
    <property type="project" value="TreeGrafter"/>
</dbReference>
<evidence type="ECO:0000256" key="1">
    <source>
        <dbReference type="ARBA" id="ARBA00004141"/>
    </source>
</evidence>
<comment type="caution">
    <text evidence="8">The sequence shown here is derived from an EMBL/GenBank/DDBJ whole genome shotgun (WGS) entry which is preliminary data.</text>
</comment>
<keyword evidence="9" id="KW-1185">Reference proteome</keyword>
<comment type="similarity">
    <text evidence="2">Belongs to the purine-cytosine permease (2.A.39) family.</text>
</comment>
<feature type="transmembrane region" description="Helical" evidence="7">
    <location>
        <begin position="238"/>
        <end position="258"/>
    </location>
</feature>
<evidence type="ECO:0000256" key="4">
    <source>
        <dbReference type="ARBA" id="ARBA00022989"/>
    </source>
</evidence>
<organism evidence="8 9">
    <name type="scientific">Rhynchosporium graminicola</name>
    <dbReference type="NCBI Taxonomy" id="2792576"/>
    <lineage>
        <taxon>Eukaryota</taxon>
        <taxon>Fungi</taxon>
        <taxon>Dikarya</taxon>
        <taxon>Ascomycota</taxon>
        <taxon>Pezizomycotina</taxon>
        <taxon>Leotiomycetes</taxon>
        <taxon>Helotiales</taxon>
        <taxon>Ploettnerulaceae</taxon>
        <taxon>Rhynchosporium</taxon>
    </lineage>
</organism>
<comment type="subcellular location">
    <subcellularLocation>
        <location evidence="1">Membrane</location>
        <topology evidence="1">Multi-pass membrane protein</topology>
    </subcellularLocation>
</comment>
<accession>A0A1E1KPQ8</accession>
<dbReference type="AlphaFoldDB" id="A0A1E1KPQ8"/>
<dbReference type="InterPro" id="IPR045225">
    <property type="entry name" value="Uracil/uridine/allantoin_perm"/>
</dbReference>
<evidence type="ECO:0008006" key="10">
    <source>
        <dbReference type="Google" id="ProtNLM"/>
    </source>
</evidence>
<evidence type="ECO:0000313" key="9">
    <source>
        <dbReference type="Proteomes" id="UP000178129"/>
    </source>
</evidence>
<protein>
    <recommendedName>
        <fullName evidence="10">Uracil permease</fullName>
    </recommendedName>
</protein>
<feature type="transmembrane region" description="Helical" evidence="7">
    <location>
        <begin position="205"/>
        <end position="226"/>
    </location>
</feature>
<feature type="transmembrane region" description="Helical" evidence="7">
    <location>
        <begin position="77"/>
        <end position="105"/>
    </location>
</feature>
<evidence type="ECO:0000256" key="2">
    <source>
        <dbReference type="ARBA" id="ARBA00008974"/>
    </source>
</evidence>
<feature type="region of interest" description="Disordered" evidence="6">
    <location>
        <begin position="417"/>
        <end position="441"/>
    </location>
</feature>
<keyword evidence="3 7" id="KW-0812">Transmembrane</keyword>
<dbReference type="InterPro" id="IPR001248">
    <property type="entry name" value="Pur-cyt_permease"/>
</dbReference>